<accession>D1AUZ9</accession>
<reference evidence="2 3" key="1">
    <citation type="journal article" date="2009" name="Stand. Genomic Sci.">
        <title>Complete genome sequence of Streptobacillus moniliformis type strain (9901T).</title>
        <authorList>
            <person name="Nolan M."/>
            <person name="Gronow S."/>
            <person name="Lapidus A."/>
            <person name="Ivanova N."/>
            <person name="Copeland A."/>
            <person name="Lucas S."/>
            <person name="Del Rio T.G."/>
            <person name="Chen F."/>
            <person name="Tice H."/>
            <person name="Pitluck S."/>
            <person name="Cheng J.F."/>
            <person name="Sims D."/>
            <person name="Meincke L."/>
            <person name="Bruce D."/>
            <person name="Goodwin L."/>
            <person name="Brettin T."/>
            <person name="Han C."/>
            <person name="Detter J.C."/>
            <person name="Ovchinikova G."/>
            <person name="Pati A."/>
            <person name="Mavromatis K."/>
            <person name="Mikhailova N."/>
            <person name="Chen A."/>
            <person name="Palaniappan K."/>
            <person name="Land M."/>
            <person name="Hauser L."/>
            <person name="Chang Y.J."/>
            <person name="Jeffries C.D."/>
            <person name="Rohde M."/>
            <person name="Sproer C."/>
            <person name="Goker M."/>
            <person name="Bristow J."/>
            <person name="Eisen J.A."/>
            <person name="Markowitz V."/>
            <person name="Hugenholtz P."/>
            <person name="Kyrpides N.C."/>
            <person name="Klenk H.P."/>
            <person name="Chain P."/>
        </authorList>
    </citation>
    <scope>NUCLEOTIDE SEQUENCE [LARGE SCALE GENOMIC DNA]</scope>
    <source>
        <strain evidence="3">ATCC 14647 / DSM 12112 / NCTC 10651 / 9901</strain>
    </source>
</reference>
<keyword evidence="1" id="KW-0812">Transmembrane</keyword>
<evidence type="ECO:0000256" key="1">
    <source>
        <dbReference type="SAM" id="Phobius"/>
    </source>
</evidence>
<evidence type="ECO:0000313" key="3">
    <source>
        <dbReference type="Proteomes" id="UP000002072"/>
    </source>
</evidence>
<proteinExistence type="predicted"/>
<dbReference type="Proteomes" id="UP000002072">
    <property type="component" value="Chromosome"/>
</dbReference>
<keyword evidence="3" id="KW-1185">Reference proteome</keyword>
<dbReference type="EMBL" id="CP001779">
    <property type="protein sequence ID" value="ACZ01559.1"/>
    <property type="molecule type" value="Genomic_DNA"/>
</dbReference>
<keyword evidence="1" id="KW-1133">Transmembrane helix</keyword>
<dbReference type="STRING" id="519441.Smon_1098"/>
<evidence type="ECO:0000313" key="2">
    <source>
        <dbReference type="EMBL" id="ACZ01559.1"/>
    </source>
</evidence>
<dbReference type="HOGENOM" id="CLU_3358817_0_0_0"/>
<feature type="transmembrane region" description="Helical" evidence="1">
    <location>
        <begin position="6"/>
        <end position="23"/>
    </location>
</feature>
<dbReference type="AlphaFoldDB" id="D1AUZ9"/>
<protein>
    <submittedName>
        <fullName evidence="2">Uncharacterized protein</fullName>
    </submittedName>
</protein>
<keyword evidence="1" id="KW-0472">Membrane</keyword>
<sequence length="36" mass="4401">MDKYTIIKYIMMFLQVSIAILVYRKFSQDNNNKNEK</sequence>
<name>D1AUZ9_STRM9</name>
<gene>
    <name evidence="2" type="ordered locus">Smon_1098</name>
</gene>
<dbReference type="KEGG" id="smf:Smon_1098"/>
<organism evidence="2 3">
    <name type="scientific">Streptobacillus moniliformis (strain ATCC 14647 / DSM 12112 / NCTC 10651 / 9901)</name>
    <dbReference type="NCBI Taxonomy" id="519441"/>
    <lineage>
        <taxon>Bacteria</taxon>
        <taxon>Fusobacteriati</taxon>
        <taxon>Fusobacteriota</taxon>
        <taxon>Fusobacteriia</taxon>
        <taxon>Fusobacteriales</taxon>
        <taxon>Leptotrichiaceae</taxon>
        <taxon>Streptobacillus</taxon>
    </lineage>
</organism>